<proteinExistence type="predicted"/>
<dbReference type="EMBL" id="CAJOBA010092164">
    <property type="protein sequence ID" value="CAF4489168.1"/>
    <property type="molecule type" value="Genomic_DNA"/>
</dbReference>
<gene>
    <name evidence="1" type="ORF">TMI583_LOCUS47488</name>
</gene>
<evidence type="ECO:0000313" key="1">
    <source>
        <dbReference type="EMBL" id="CAF4489168.1"/>
    </source>
</evidence>
<comment type="caution">
    <text evidence="1">The sequence shown here is derived from an EMBL/GenBank/DDBJ whole genome shotgun (WGS) entry which is preliminary data.</text>
</comment>
<name>A0A8S2XD83_9BILA</name>
<evidence type="ECO:0000313" key="2">
    <source>
        <dbReference type="Proteomes" id="UP000682733"/>
    </source>
</evidence>
<organism evidence="1 2">
    <name type="scientific">Didymodactylos carnosus</name>
    <dbReference type="NCBI Taxonomy" id="1234261"/>
    <lineage>
        <taxon>Eukaryota</taxon>
        <taxon>Metazoa</taxon>
        <taxon>Spiralia</taxon>
        <taxon>Gnathifera</taxon>
        <taxon>Rotifera</taxon>
        <taxon>Eurotatoria</taxon>
        <taxon>Bdelloidea</taxon>
        <taxon>Philodinida</taxon>
        <taxon>Philodinidae</taxon>
        <taxon>Didymodactylos</taxon>
    </lineage>
</organism>
<accession>A0A8S2XD83</accession>
<dbReference type="Proteomes" id="UP000682733">
    <property type="component" value="Unassembled WGS sequence"/>
</dbReference>
<feature type="non-terminal residue" evidence="1">
    <location>
        <position position="1"/>
    </location>
</feature>
<reference evidence="1" key="1">
    <citation type="submission" date="2021-02" db="EMBL/GenBank/DDBJ databases">
        <authorList>
            <person name="Nowell W R."/>
        </authorList>
    </citation>
    <scope>NUCLEOTIDE SEQUENCE</scope>
</reference>
<dbReference type="AlphaFoldDB" id="A0A8S2XD83"/>
<protein>
    <submittedName>
        <fullName evidence="1">Uncharacterized protein</fullName>
    </submittedName>
</protein>
<sequence length="89" mass="10300">QSLLPLIKFKLLIEQIEKRFSSNQLATATLFVTKPEQTTTERLVLYDCIQISSLRLTDLIQAGELIYVNKTMSDVIEKIVEEFYTHHSL</sequence>